<dbReference type="EMBL" id="LVZM01018022">
    <property type="protein sequence ID" value="OUC42155.1"/>
    <property type="molecule type" value="Genomic_DNA"/>
</dbReference>
<evidence type="ECO:0000313" key="2">
    <source>
        <dbReference type="Proteomes" id="UP000243006"/>
    </source>
</evidence>
<dbReference type="AlphaFoldDB" id="A0A1Y3EAW5"/>
<gene>
    <name evidence="1" type="ORF">D917_10403</name>
</gene>
<dbReference type="Proteomes" id="UP000243006">
    <property type="component" value="Unassembled WGS sequence"/>
</dbReference>
<name>A0A1Y3EAW5_9BILA</name>
<comment type="caution">
    <text evidence="1">The sequence shown here is derived from an EMBL/GenBank/DDBJ whole genome shotgun (WGS) entry which is preliminary data.</text>
</comment>
<evidence type="ECO:0000313" key="1">
    <source>
        <dbReference type="EMBL" id="OUC42155.1"/>
    </source>
</evidence>
<proteinExistence type="predicted"/>
<protein>
    <submittedName>
        <fullName evidence="1">Uncharacterized protein</fullName>
    </submittedName>
</protein>
<sequence length="167" mass="19338">MKINICPEFGDLLLFTPNSITRECSSPWSRLRPKPEGRTESVAHGADWITMPRRRRAPLSSDRIRMRRSCMGNAKILTIHRGTSFVAITDSQMVPIASDYLLYRQDNQRWKRPNQASAIDPKMEDLRQMILSGFPNDKRNLTAAIRLFWHVCEQVALDQKDRMIVVI</sequence>
<reference evidence="1 2" key="1">
    <citation type="submission" date="2015-04" db="EMBL/GenBank/DDBJ databases">
        <title>Draft genome of the roundworm Trichinella nativa.</title>
        <authorList>
            <person name="Mitreva M."/>
        </authorList>
    </citation>
    <scope>NUCLEOTIDE SEQUENCE [LARGE SCALE GENOMIC DNA]</scope>
    <source>
        <strain evidence="1 2">ISS45</strain>
    </source>
</reference>
<accession>A0A1Y3EAW5</accession>
<organism evidence="1 2">
    <name type="scientific">Trichinella nativa</name>
    <dbReference type="NCBI Taxonomy" id="6335"/>
    <lineage>
        <taxon>Eukaryota</taxon>
        <taxon>Metazoa</taxon>
        <taxon>Ecdysozoa</taxon>
        <taxon>Nematoda</taxon>
        <taxon>Enoplea</taxon>
        <taxon>Dorylaimia</taxon>
        <taxon>Trichinellida</taxon>
        <taxon>Trichinellidae</taxon>
        <taxon>Trichinella</taxon>
    </lineage>
</organism>